<comment type="subcellular location">
    <subcellularLocation>
        <location evidence="1">Membrane</location>
        <topology evidence="1">Multi-pass membrane protein</topology>
    </subcellularLocation>
</comment>
<feature type="transmembrane region" description="Helical" evidence="7">
    <location>
        <begin position="71"/>
        <end position="93"/>
    </location>
</feature>
<dbReference type="EMBL" id="BAABKO010000005">
    <property type="protein sequence ID" value="GAA4780685.1"/>
    <property type="molecule type" value="Genomic_DNA"/>
</dbReference>
<evidence type="ECO:0000313" key="9">
    <source>
        <dbReference type="Proteomes" id="UP001501645"/>
    </source>
</evidence>
<evidence type="ECO:0000313" key="8">
    <source>
        <dbReference type="EMBL" id="GAA4780685.1"/>
    </source>
</evidence>
<dbReference type="Proteomes" id="UP001501645">
    <property type="component" value="Unassembled WGS sequence"/>
</dbReference>
<feature type="transmembrane region" description="Helical" evidence="7">
    <location>
        <begin position="156"/>
        <end position="174"/>
    </location>
</feature>
<evidence type="ECO:0000256" key="4">
    <source>
        <dbReference type="ARBA" id="ARBA00022989"/>
    </source>
</evidence>
<keyword evidence="9" id="KW-1185">Reference proteome</keyword>
<evidence type="ECO:0000256" key="7">
    <source>
        <dbReference type="SAM" id="Phobius"/>
    </source>
</evidence>
<evidence type="ECO:0000256" key="3">
    <source>
        <dbReference type="ARBA" id="ARBA00022692"/>
    </source>
</evidence>
<feature type="transmembrane region" description="Helical" evidence="7">
    <location>
        <begin position="413"/>
        <end position="435"/>
    </location>
</feature>
<feature type="region of interest" description="Disordered" evidence="6">
    <location>
        <begin position="1"/>
        <end position="21"/>
    </location>
</feature>
<reference evidence="9" key="1">
    <citation type="journal article" date="2019" name="Int. J. Syst. Evol. Microbiol.">
        <title>The Global Catalogue of Microorganisms (GCM) 10K type strain sequencing project: providing services to taxonomists for standard genome sequencing and annotation.</title>
        <authorList>
            <consortium name="The Broad Institute Genomics Platform"/>
            <consortium name="The Broad Institute Genome Sequencing Center for Infectious Disease"/>
            <person name="Wu L."/>
            <person name="Ma J."/>
        </authorList>
    </citation>
    <scope>NUCLEOTIDE SEQUENCE [LARGE SCALE GENOMIC DNA]</scope>
    <source>
        <strain evidence="9">JCM 18537</strain>
    </source>
</reference>
<keyword evidence="5 7" id="KW-0472">Membrane</keyword>
<evidence type="ECO:0000256" key="1">
    <source>
        <dbReference type="ARBA" id="ARBA00004141"/>
    </source>
</evidence>
<evidence type="ECO:0000256" key="6">
    <source>
        <dbReference type="SAM" id="MobiDB-lite"/>
    </source>
</evidence>
<sequence>MSTDHPPKTRPPATPGTGHGRISTETVRTIVEARHTRRTFWKQLALIGPAFVAGAWQFGPGNLTTAMNAGALYGYALIWVIIISTILMIFLTDMSVRLGIRTPVSLISSIKERLGGWVGVVAGVGVFLITLCFSVGNAVGSGVGLSMLIPGTSPVMWTVICTVAVGAILLLKGIYGVVEKILIVIVALMAFCFIASAFAANPDWAAAGAGLIPVVPEGAWLLIIGLVGTNFSINAAFYTSYGTKARKRTEADYRDITMVDTVPGIVAPGIMTALVIIVAAAVLNATGTDAPGAFGGLTKIFEPIAGPVGAWIFALGFFGAAFSSMIPNCVAGGTMLSDALGRGPSADTATARLGSAFILAFGITITIVFSGSSPVQLIIIAQALTVLFAPVLAALIVIMANDKKLMGPLRNRWWQNLLGVVGLLSVLLLSGRLVVSLISG</sequence>
<dbReference type="RefSeq" id="WP_345440096.1">
    <property type="nucleotide sequence ID" value="NZ_BAABKO010000005.1"/>
</dbReference>
<feature type="transmembrane region" description="Helical" evidence="7">
    <location>
        <begin position="304"/>
        <end position="330"/>
    </location>
</feature>
<dbReference type="PANTHER" id="PTHR11706">
    <property type="entry name" value="SOLUTE CARRIER PROTEIN FAMILY 11 MEMBER"/>
    <property type="match status" value="1"/>
</dbReference>
<proteinExistence type="predicted"/>
<feature type="transmembrane region" description="Helical" evidence="7">
    <location>
        <begin position="181"/>
        <end position="200"/>
    </location>
</feature>
<dbReference type="InterPro" id="IPR001046">
    <property type="entry name" value="NRAMP_fam"/>
</dbReference>
<gene>
    <name evidence="8" type="ORF">GCM10023351_27150</name>
</gene>
<feature type="transmembrane region" description="Helical" evidence="7">
    <location>
        <begin position="351"/>
        <end position="371"/>
    </location>
</feature>
<evidence type="ECO:0000256" key="5">
    <source>
        <dbReference type="ARBA" id="ARBA00023136"/>
    </source>
</evidence>
<keyword evidence="2" id="KW-0813">Transport</keyword>
<accession>A0ABP9AIA0</accession>
<evidence type="ECO:0000256" key="2">
    <source>
        <dbReference type="ARBA" id="ARBA00022448"/>
    </source>
</evidence>
<keyword evidence="4 7" id="KW-1133">Transmembrane helix</keyword>
<feature type="transmembrane region" description="Helical" evidence="7">
    <location>
        <begin position="40"/>
        <end position="59"/>
    </location>
</feature>
<dbReference type="PANTHER" id="PTHR11706:SF33">
    <property type="entry name" value="NATURAL RESISTANCE-ASSOCIATED MACROPHAGE PROTEIN 2"/>
    <property type="match status" value="1"/>
</dbReference>
<feature type="transmembrane region" description="Helical" evidence="7">
    <location>
        <begin position="377"/>
        <end position="401"/>
    </location>
</feature>
<protein>
    <submittedName>
        <fullName evidence="8">Divalent metal cation transporter</fullName>
    </submittedName>
</protein>
<feature type="transmembrane region" description="Helical" evidence="7">
    <location>
        <begin position="262"/>
        <end position="284"/>
    </location>
</feature>
<dbReference type="NCBIfam" id="NF037982">
    <property type="entry name" value="Nramp_1"/>
    <property type="match status" value="1"/>
</dbReference>
<name>A0ABP9AIA0_9MICO</name>
<feature type="transmembrane region" description="Helical" evidence="7">
    <location>
        <begin position="220"/>
        <end position="241"/>
    </location>
</feature>
<comment type="caution">
    <text evidence="8">The sequence shown here is derived from an EMBL/GenBank/DDBJ whole genome shotgun (WGS) entry which is preliminary data.</text>
</comment>
<keyword evidence="3 7" id="KW-0812">Transmembrane</keyword>
<organism evidence="8 9">
    <name type="scientific">Microbacterium gilvum</name>
    <dbReference type="NCBI Taxonomy" id="1336204"/>
    <lineage>
        <taxon>Bacteria</taxon>
        <taxon>Bacillati</taxon>
        <taxon>Actinomycetota</taxon>
        <taxon>Actinomycetes</taxon>
        <taxon>Micrococcales</taxon>
        <taxon>Microbacteriaceae</taxon>
        <taxon>Microbacterium</taxon>
    </lineage>
</organism>
<dbReference type="Pfam" id="PF01566">
    <property type="entry name" value="Nramp"/>
    <property type="match status" value="1"/>
</dbReference>
<feature type="transmembrane region" description="Helical" evidence="7">
    <location>
        <begin position="114"/>
        <end position="136"/>
    </location>
</feature>